<protein>
    <submittedName>
        <fullName evidence="2">Uncharacterized protein</fullName>
    </submittedName>
</protein>
<accession>A0A381YEZ2</accession>
<evidence type="ECO:0000313" key="2">
    <source>
        <dbReference type="EMBL" id="SVA75629.1"/>
    </source>
</evidence>
<evidence type="ECO:0000256" key="1">
    <source>
        <dbReference type="SAM" id="MobiDB-lite"/>
    </source>
</evidence>
<name>A0A381YEZ2_9ZZZZ</name>
<sequence>MNLDLHIQNVLKRSEMENAMHGVMDSYGGQFQLTAHSESAKLADQVWGVPVGVTSPNSLSRPSTSATKTMRQAESSQGSGPLDETIGAGYRLTYSPEDNTWTLFVVAPDPGSLAKFWHELTGRTPESERISIQKSGTYAENRFLTELEYRKDIAASDKQIIISTVVDHSKSEFTTKYELTKDSQFGPPLNVAYAETIQGPFGASLATTKQLEMNRAGSQPVSNFNRANVNLSSPHARSINTDMGSFHTPQPLTRAQAGLVQDVLGNPSNKHFIPGVNVPASAVSRHTSGRSL</sequence>
<feature type="region of interest" description="Disordered" evidence="1">
    <location>
        <begin position="54"/>
        <end position="84"/>
    </location>
</feature>
<organism evidence="2">
    <name type="scientific">marine metagenome</name>
    <dbReference type="NCBI Taxonomy" id="408172"/>
    <lineage>
        <taxon>unclassified sequences</taxon>
        <taxon>metagenomes</taxon>
        <taxon>ecological metagenomes</taxon>
    </lineage>
</organism>
<reference evidence="2" key="1">
    <citation type="submission" date="2018-05" db="EMBL/GenBank/DDBJ databases">
        <authorList>
            <person name="Lanie J.A."/>
            <person name="Ng W.-L."/>
            <person name="Kazmierczak K.M."/>
            <person name="Andrzejewski T.M."/>
            <person name="Davidsen T.M."/>
            <person name="Wayne K.J."/>
            <person name="Tettelin H."/>
            <person name="Glass J.I."/>
            <person name="Rusch D."/>
            <person name="Podicherti R."/>
            <person name="Tsui H.-C.T."/>
            <person name="Winkler M.E."/>
        </authorList>
    </citation>
    <scope>NUCLEOTIDE SEQUENCE</scope>
</reference>
<feature type="compositionally biased region" description="Polar residues" evidence="1">
    <location>
        <begin position="54"/>
        <end position="79"/>
    </location>
</feature>
<dbReference type="AlphaFoldDB" id="A0A381YEZ2"/>
<dbReference type="EMBL" id="UINC01018086">
    <property type="protein sequence ID" value="SVA75629.1"/>
    <property type="molecule type" value="Genomic_DNA"/>
</dbReference>
<proteinExistence type="predicted"/>
<gene>
    <name evidence="2" type="ORF">METZ01_LOCUS128483</name>
</gene>